<keyword evidence="2" id="KW-1185">Reference proteome</keyword>
<accession>A0AAN0MEE4</accession>
<evidence type="ECO:0000313" key="2">
    <source>
        <dbReference type="Proteomes" id="UP001431656"/>
    </source>
</evidence>
<gene>
    <name evidence="1" type="ORF">brsh051_02390</name>
</gene>
<dbReference type="EMBL" id="AP028056">
    <property type="protein sequence ID" value="BEH00958.1"/>
    <property type="molecule type" value="Genomic_DNA"/>
</dbReference>
<proteinExistence type="predicted"/>
<dbReference type="AlphaFoldDB" id="A0AAN0MEE4"/>
<organism evidence="1 2">
    <name type="scientific">Brooklawnia propionicigenes</name>
    <dbReference type="NCBI Taxonomy" id="3041175"/>
    <lineage>
        <taxon>Bacteria</taxon>
        <taxon>Bacillati</taxon>
        <taxon>Actinomycetota</taxon>
        <taxon>Actinomycetes</taxon>
        <taxon>Propionibacteriales</taxon>
        <taxon>Propionibacteriaceae</taxon>
        <taxon>Brooklawnia</taxon>
    </lineage>
</organism>
<dbReference type="KEGG" id="broo:brsh051_02390"/>
<dbReference type="Proteomes" id="UP001431656">
    <property type="component" value="Chromosome"/>
</dbReference>
<evidence type="ECO:0000313" key="1">
    <source>
        <dbReference type="EMBL" id="BEH00958.1"/>
    </source>
</evidence>
<reference evidence="1" key="1">
    <citation type="journal article" date="2024" name="Int. J. Syst. Evol. Microbiol.">
        <title>Brooklawnia propionicigenes sp. nov., a facultatively anaerobic, propionate-producing bacterium isolated from a methanogenic reactor treating waste from cattle farms.</title>
        <authorList>
            <person name="Akita Y."/>
            <person name="Ueki A."/>
            <person name="Tonouchi A."/>
            <person name="Sugawara Y."/>
            <person name="Honma S."/>
            <person name="Kaku N."/>
            <person name="Ueki K."/>
        </authorList>
    </citation>
    <scope>NUCLEOTIDE SEQUENCE</scope>
    <source>
        <strain evidence="1">SH051</strain>
    </source>
</reference>
<protein>
    <submittedName>
        <fullName evidence="1">Uncharacterized protein</fullName>
    </submittedName>
</protein>
<sequence length="80" mass="8516">MIIEDVPWNENDVQPLLGMWGHLANASEGPLLISTSHPGDGQPAQHRAWLDDAVAGLTGLGIPVLGTFTAARDGVYRHSC</sequence>
<name>A0AAN0MEE4_9ACTN</name>